<name>A0A2M4D0R2_ANODA</name>
<dbReference type="EMBL" id="GGFL01006958">
    <property type="protein sequence ID" value="MBW71136.1"/>
    <property type="molecule type" value="Transcribed_RNA"/>
</dbReference>
<feature type="transmembrane region" description="Helical" evidence="1">
    <location>
        <begin position="6"/>
        <end position="28"/>
    </location>
</feature>
<evidence type="ECO:0000313" key="2">
    <source>
        <dbReference type="EMBL" id="MBW71136.1"/>
    </source>
</evidence>
<evidence type="ECO:0000256" key="1">
    <source>
        <dbReference type="SAM" id="Phobius"/>
    </source>
</evidence>
<sequence>MVLLLVLQVMVMVGMVVVVVVLLLLRLLSRTMLHVVRTMGDVVLGIVASTCAIARRPMIVRHNRAGMVRFQLVGMYVDLLLYLVPILYAPVFLQIFLVSTYHECPMRSPAKMVMSIDPLPDHVLMVMVVMLLMLRIPTHSLHHASTAGCLRFVRCSSSGLWPMQA</sequence>
<feature type="transmembrane region" description="Helical" evidence="1">
    <location>
        <begin position="40"/>
        <end position="59"/>
    </location>
</feature>
<feature type="transmembrane region" description="Helical" evidence="1">
    <location>
        <begin position="79"/>
        <end position="98"/>
    </location>
</feature>
<keyword evidence="1" id="KW-1133">Transmembrane helix</keyword>
<accession>A0A2M4D0R2</accession>
<protein>
    <submittedName>
        <fullName evidence="2">Uncharacterized protein</fullName>
    </submittedName>
</protein>
<keyword evidence="1" id="KW-0812">Transmembrane</keyword>
<organism evidence="2">
    <name type="scientific">Anopheles darlingi</name>
    <name type="common">Mosquito</name>
    <dbReference type="NCBI Taxonomy" id="43151"/>
    <lineage>
        <taxon>Eukaryota</taxon>
        <taxon>Metazoa</taxon>
        <taxon>Ecdysozoa</taxon>
        <taxon>Arthropoda</taxon>
        <taxon>Hexapoda</taxon>
        <taxon>Insecta</taxon>
        <taxon>Pterygota</taxon>
        <taxon>Neoptera</taxon>
        <taxon>Endopterygota</taxon>
        <taxon>Diptera</taxon>
        <taxon>Nematocera</taxon>
        <taxon>Culicoidea</taxon>
        <taxon>Culicidae</taxon>
        <taxon>Anophelinae</taxon>
        <taxon>Anopheles</taxon>
    </lineage>
</organism>
<proteinExistence type="predicted"/>
<dbReference type="AlphaFoldDB" id="A0A2M4D0R2"/>
<reference evidence="2" key="1">
    <citation type="submission" date="2018-01" db="EMBL/GenBank/DDBJ databases">
        <title>An insight into the sialome of Amazonian anophelines.</title>
        <authorList>
            <person name="Ribeiro J.M."/>
            <person name="Scarpassa V."/>
            <person name="Calvo E."/>
        </authorList>
    </citation>
    <scope>NUCLEOTIDE SEQUENCE</scope>
</reference>
<keyword evidence="1" id="KW-0472">Membrane</keyword>